<name>A0A9D2NE16_9FIRM</name>
<organism evidence="2 3">
    <name type="scientific">Candidatus Eisenbergiella merdavium</name>
    <dbReference type="NCBI Taxonomy" id="2838551"/>
    <lineage>
        <taxon>Bacteria</taxon>
        <taxon>Bacillati</taxon>
        <taxon>Bacillota</taxon>
        <taxon>Clostridia</taxon>
        <taxon>Lachnospirales</taxon>
        <taxon>Lachnospiraceae</taxon>
        <taxon>Eisenbergiella</taxon>
    </lineage>
</organism>
<evidence type="ECO:0000256" key="1">
    <source>
        <dbReference type="SAM" id="MobiDB-lite"/>
    </source>
</evidence>
<reference evidence="2" key="1">
    <citation type="journal article" date="2021" name="PeerJ">
        <title>Extensive microbial diversity within the chicken gut microbiome revealed by metagenomics and culture.</title>
        <authorList>
            <person name="Gilroy R."/>
            <person name="Ravi A."/>
            <person name="Getino M."/>
            <person name="Pursley I."/>
            <person name="Horton D.L."/>
            <person name="Alikhan N.F."/>
            <person name="Baker D."/>
            <person name="Gharbi K."/>
            <person name="Hall N."/>
            <person name="Watson M."/>
            <person name="Adriaenssens E.M."/>
            <person name="Foster-Nyarko E."/>
            <person name="Jarju S."/>
            <person name="Secka A."/>
            <person name="Antonio M."/>
            <person name="Oren A."/>
            <person name="Chaudhuri R.R."/>
            <person name="La Ragione R."/>
            <person name="Hildebrand F."/>
            <person name="Pallen M.J."/>
        </authorList>
    </citation>
    <scope>NUCLEOTIDE SEQUENCE</scope>
    <source>
        <strain evidence="2">USAMLcec2-132</strain>
    </source>
</reference>
<accession>A0A9D2NE16</accession>
<comment type="caution">
    <text evidence="2">The sequence shown here is derived from an EMBL/GenBank/DDBJ whole genome shotgun (WGS) entry which is preliminary data.</text>
</comment>
<evidence type="ECO:0000313" key="3">
    <source>
        <dbReference type="Proteomes" id="UP000823891"/>
    </source>
</evidence>
<proteinExistence type="predicted"/>
<sequence>MENGKPEAAHIPSEKPQKPVTKEKNHKKKNPPQKGGCQVIAYLALL</sequence>
<reference evidence="2" key="2">
    <citation type="submission" date="2021-04" db="EMBL/GenBank/DDBJ databases">
        <authorList>
            <person name="Gilroy R."/>
        </authorList>
    </citation>
    <scope>NUCLEOTIDE SEQUENCE</scope>
    <source>
        <strain evidence="2">USAMLcec2-132</strain>
    </source>
</reference>
<protein>
    <submittedName>
        <fullName evidence="2">Uncharacterized protein</fullName>
    </submittedName>
</protein>
<feature type="region of interest" description="Disordered" evidence="1">
    <location>
        <begin position="1"/>
        <end position="35"/>
    </location>
</feature>
<dbReference type="AlphaFoldDB" id="A0A9D2NE16"/>
<feature type="compositionally biased region" description="Basic and acidic residues" evidence="1">
    <location>
        <begin position="1"/>
        <end position="23"/>
    </location>
</feature>
<evidence type="ECO:0000313" key="2">
    <source>
        <dbReference type="EMBL" id="HJC23418.1"/>
    </source>
</evidence>
<dbReference type="EMBL" id="DWWS01000022">
    <property type="protein sequence ID" value="HJC23418.1"/>
    <property type="molecule type" value="Genomic_DNA"/>
</dbReference>
<dbReference type="Proteomes" id="UP000823891">
    <property type="component" value="Unassembled WGS sequence"/>
</dbReference>
<gene>
    <name evidence="2" type="ORF">H9761_06910</name>
</gene>